<feature type="region of interest" description="Disordered" evidence="1">
    <location>
        <begin position="1"/>
        <end position="63"/>
    </location>
</feature>
<feature type="compositionally biased region" description="Polar residues" evidence="1">
    <location>
        <begin position="50"/>
        <end position="63"/>
    </location>
</feature>
<comment type="caution">
    <text evidence="2">The sequence shown here is derived from an EMBL/GenBank/DDBJ whole genome shotgun (WGS) entry which is preliminary data.</text>
</comment>
<evidence type="ECO:0000313" key="3">
    <source>
        <dbReference type="Proteomes" id="UP000664299"/>
    </source>
</evidence>
<dbReference type="RefSeq" id="WP_254476925.1">
    <property type="nucleotide sequence ID" value="NZ_JAFMNU020000001.1"/>
</dbReference>
<gene>
    <name evidence="2" type="ORF">J1F30_05995</name>
</gene>
<accession>A0ABS3IW67</accession>
<evidence type="ECO:0000256" key="1">
    <source>
        <dbReference type="SAM" id="MobiDB-lite"/>
    </source>
</evidence>
<evidence type="ECO:0000313" key="2">
    <source>
        <dbReference type="EMBL" id="MBO0623916.1"/>
    </source>
</evidence>
<dbReference type="Proteomes" id="UP000664299">
    <property type="component" value="Unassembled WGS sequence"/>
</dbReference>
<keyword evidence="3" id="KW-1185">Reference proteome</keyword>
<proteinExistence type="predicted"/>
<organism evidence="2 3">
    <name type="scientific">Bifidobacterium asteroides</name>
    <dbReference type="NCBI Taxonomy" id="1684"/>
    <lineage>
        <taxon>Bacteria</taxon>
        <taxon>Bacillati</taxon>
        <taxon>Actinomycetota</taxon>
        <taxon>Actinomycetes</taxon>
        <taxon>Bifidobacteriales</taxon>
        <taxon>Bifidobacteriaceae</taxon>
        <taxon>Bifidobacterium</taxon>
    </lineage>
</organism>
<sequence>MNTSHEQATARATPPRKPRRTAAPPTHIQSGGTATTPSSPRKPEPDDKQATITPPSINDPAQS</sequence>
<name>A0ABS3IW67_9BIFI</name>
<feature type="compositionally biased region" description="Polar residues" evidence="1">
    <location>
        <begin position="27"/>
        <end position="39"/>
    </location>
</feature>
<protein>
    <submittedName>
        <fullName evidence="2">Uncharacterized protein</fullName>
    </submittedName>
</protein>
<dbReference type="EMBL" id="JAFMNU010000013">
    <property type="protein sequence ID" value="MBO0623916.1"/>
    <property type="molecule type" value="Genomic_DNA"/>
</dbReference>
<reference evidence="2" key="1">
    <citation type="submission" date="2021-03" db="EMBL/GenBank/DDBJ databases">
        <title>Genome sequence of Bifidobacterium asteroides strain wkB204 isolated from a honey bee gut.</title>
        <authorList>
            <person name="Motta E.V.S."/>
            <person name="Kwong W.K."/>
            <person name="Moran N.A."/>
        </authorList>
    </citation>
    <scope>NUCLEOTIDE SEQUENCE</scope>
    <source>
        <strain evidence="2">WkB204</strain>
    </source>
</reference>